<proteinExistence type="predicted"/>
<feature type="transmembrane region" description="Helical" evidence="1">
    <location>
        <begin position="30"/>
        <end position="48"/>
    </location>
</feature>
<protein>
    <submittedName>
        <fullName evidence="2">Uncharacterized protein</fullName>
    </submittedName>
</protein>
<evidence type="ECO:0000256" key="1">
    <source>
        <dbReference type="SAM" id="Phobius"/>
    </source>
</evidence>
<sequence>MLINPVRVMKGSASFPKGEVLGTPTLVSEFVVSLLGNVICLAPLTILVERSIRTIPWRGRAQRAPGCAQLTYIN</sequence>
<gene>
    <name evidence="2" type="ORF">BOTBODRAFT_595285</name>
</gene>
<keyword evidence="1" id="KW-0812">Transmembrane</keyword>
<evidence type="ECO:0000313" key="3">
    <source>
        <dbReference type="Proteomes" id="UP000027195"/>
    </source>
</evidence>
<reference evidence="3" key="1">
    <citation type="journal article" date="2014" name="Proc. Natl. Acad. Sci. U.S.A.">
        <title>Extensive sampling of basidiomycete genomes demonstrates inadequacy of the white-rot/brown-rot paradigm for wood decay fungi.</title>
        <authorList>
            <person name="Riley R."/>
            <person name="Salamov A.A."/>
            <person name="Brown D.W."/>
            <person name="Nagy L.G."/>
            <person name="Floudas D."/>
            <person name="Held B.W."/>
            <person name="Levasseur A."/>
            <person name="Lombard V."/>
            <person name="Morin E."/>
            <person name="Otillar R."/>
            <person name="Lindquist E.A."/>
            <person name="Sun H."/>
            <person name="LaButti K.M."/>
            <person name="Schmutz J."/>
            <person name="Jabbour D."/>
            <person name="Luo H."/>
            <person name="Baker S.E."/>
            <person name="Pisabarro A.G."/>
            <person name="Walton J.D."/>
            <person name="Blanchette R.A."/>
            <person name="Henrissat B."/>
            <person name="Martin F."/>
            <person name="Cullen D."/>
            <person name="Hibbett D.S."/>
            <person name="Grigoriev I.V."/>
        </authorList>
    </citation>
    <scope>NUCLEOTIDE SEQUENCE [LARGE SCALE GENOMIC DNA]</scope>
    <source>
        <strain evidence="3">FD-172 SS1</strain>
    </source>
</reference>
<keyword evidence="3" id="KW-1185">Reference proteome</keyword>
<accession>A0A067M7Y2</accession>
<dbReference type="InParanoid" id="A0A067M7Y2"/>
<keyword evidence="1" id="KW-0472">Membrane</keyword>
<name>A0A067M7Y2_BOTB1</name>
<organism evidence="2 3">
    <name type="scientific">Botryobasidium botryosum (strain FD-172 SS1)</name>
    <dbReference type="NCBI Taxonomy" id="930990"/>
    <lineage>
        <taxon>Eukaryota</taxon>
        <taxon>Fungi</taxon>
        <taxon>Dikarya</taxon>
        <taxon>Basidiomycota</taxon>
        <taxon>Agaricomycotina</taxon>
        <taxon>Agaricomycetes</taxon>
        <taxon>Cantharellales</taxon>
        <taxon>Botryobasidiaceae</taxon>
        <taxon>Botryobasidium</taxon>
    </lineage>
</organism>
<evidence type="ECO:0000313" key="2">
    <source>
        <dbReference type="EMBL" id="KDQ07696.1"/>
    </source>
</evidence>
<keyword evidence="1" id="KW-1133">Transmembrane helix</keyword>
<dbReference type="EMBL" id="KL198102">
    <property type="protein sequence ID" value="KDQ07696.1"/>
    <property type="molecule type" value="Genomic_DNA"/>
</dbReference>
<dbReference type="AlphaFoldDB" id="A0A067M7Y2"/>
<dbReference type="HOGENOM" id="CLU_2677681_0_0_1"/>
<dbReference type="Proteomes" id="UP000027195">
    <property type="component" value="Unassembled WGS sequence"/>
</dbReference>